<sequence length="276" mass="31270">MRKPYPLDVIVVDNGSADHTARAVSQKYPGIAVIRLSENAGFAAGNNRGAELAFRRGCAIIWFLNNDTFVDQGALSAVDAFDDPNVGLVGSKIYFAAGHEYHRTRYSGLEKGHVIWYAGGIIDWNNMYASHRGVDLVDDGRFDDPVETDFITGCSLFARAETLRSTGMFDERYFLYLEDVDLSLRVRRAGYRCVYYPKSVVWHKNASTSGRPGNRTQDYYLTRNRLLAGFRYAPLRTRFALIREGIGVLLYGTPVRKRAVRDAFTFRYGKQYEPEI</sequence>
<reference evidence="5 6" key="1">
    <citation type="journal article" date="2016" name="Nat. Commun.">
        <title>Thousands of microbial genomes shed light on interconnected biogeochemical processes in an aquifer system.</title>
        <authorList>
            <person name="Anantharaman K."/>
            <person name="Brown C.T."/>
            <person name="Hug L.A."/>
            <person name="Sharon I."/>
            <person name="Castelle C.J."/>
            <person name="Probst A.J."/>
            <person name="Thomas B.C."/>
            <person name="Singh A."/>
            <person name="Wilkins M.J."/>
            <person name="Karaoz U."/>
            <person name="Brodie E.L."/>
            <person name="Williams K.H."/>
            <person name="Hubbard S.S."/>
            <person name="Banfield J.F."/>
        </authorList>
    </citation>
    <scope>NUCLEOTIDE SEQUENCE [LARGE SCALE GENOMIC DNA]</scope>
</reference>
<organism evidence="5 6">
    <name type="scientific">Candidatus Gottesmanbacteria bacterium RBG_16_52_11</name>
    <dbReference type="NCBI Taxonomy" id="1798374"/>
    <lineage>
        <taxon>Bacteria</taxon>
        <taxon>Candidatus Gottesmaniibacteriota</taxon>
    </lineage>
</organism>
<keyword evidence="3" id="KW-0808">Transferase</keyword>
<evidence type="ECO:0000256" key="2">
    <source>
        <dbReference type="ARBA" id="ARBA00022676"/>
    </source>
</evidence>
<dbReference type="InterPro" id="IPR029044">
    <property type="entry name" value="Nucleotide-diphossugar_trans"/>
</dbReference>
<dbReference type="Pfam" id="PF00535">
    <property type="entry name" value="Glycos_transf_2"/>
    <property type="match status" value="1"/>
</dbReference>
<keyword evidence="2" id="KW-0328">Glycosyltransferase</keyword>
<evidence type="ECO:0000259" key="4">
    <source>
        <dbReference type="Pfam" id="PF00535"/>
    </source>
</evidence>
<comment type="similarity">
    <text evidence="1">Belongs to the glycosyltransferase 2 family.</text>
</comment>
<evidence type="ECO:0000256" key="1">
    <source>
        <dbReference type="ARBA" id="ARBA00006739"/>
    </source>
</evidence>
<evidence type="ECO:0000256" key="3">
    <source>
        <dbReference type="ARBA" id="ARBA00022679"/>
    </source>
</evidence>
<dbReference type="STRING" id="1798374.A2Z33_02970"/>
<protein>
    <recommendedName>
        <fullName evidence="4">Glycosyltransferase 2-like domain-containing protein</fullName>
    </recommendedName>
</protein>
<feature type="domain" description="Glycosyltransferase 2-like" evidence="4">
    <location>
        <begin position="4"/>
        <end position="109"/>
    </location>
</feature>
<gene>
    <name evidence="5" type="ORF">A2Z33_02970</name>
</gene>
<proteinExistence type="inferred from homology"/>
<accession>A0A1F5YMC5</accession>
<dbReference type="InterPro" id="IPR001173">
    <property type="entry name" value="Glyco_trans_2-like"/>
</dbReference>
<evidence type="ECO:0000313" key="6">
    <source>
        <dbReference type="Proteomes" id="UP000178448"/>
    </source>
</evidence>
<dbReference type="Proteomes" id="UP000178448">
    <property type="component" value="Unassembled WGS sequence"/>
</dbReference>
<dbReference type="PANTHER" id="PTHR43179">
    <property type="entry name" value="RHAMNOSYLTRANSFERASE WBBL"/>
    <property type="match status" value="1"/>
</dbReference>
<dbReference type="CDD" id="cd04186">
    <property type="entry name" value="GT_2_like_c"/>
    <property type="match status" value="1"/>
</dbReference>
<dbReference type="Gene3D" id="3.90.550.10">
    <property type="entry name" value="Spore Coat Polysaccharide Biosynthesis Protein SpsA, Chain A"/>
    <property type="match status" value="1"/>
</dbReference>
<dbReference type="SUPFAM" id="SSF53448">
    <property type="entry name" value="Nucleotide-diphospho-sugar transferases"/>
    <property type="match status" value="1"/>
</dbReference>
<name>A0A1F5YMC5_9BACT</name>
<dbReference type="AlphaFoldDB" id="A0A1F5YMC5"/>
<dbReference type="EMBL" id="MFJD01000017">
    <property type="protein sequence ID" value="OGG01349.1"/>
    <property type="molecule type" value="Genomic_DNA"/>
</dbReference>
<dbReference type="PANTHER" id="PTHR43179:SF12">
    <property type="entry name" value="GALACTOFURANOSYLTRANSFERASE GLFT2"/>
    <property type="match status" value="1"/>
</dbReference>
<comment type="caution">
    <text evidence="5">The sequence shown here is derived from an EMBL/GenBank/DDBJ whole genome shotgun (WGS) entry which is preliminary data.</text>
</comment>
<evidence type="ECO:0000313" key="5">
    <source>
        <dbReference type="EMBL" id="OGG01349.1"/>
    </source>
</evidence>
<dbReference type="GO" id="GO:0016757">
    <property type="term" value="F:glycosyltransferase activity"/>
    <property type="evidence" value="ECO:0007669"/>
    <property type="project" value="UniProtKB-KW"/>
</dbReference>